<reference evidence="2 3" key="1">
    <citation type="submission" date="2019-07" db="EMBL/GenBank/DDBJ databases">
        <title>Genomes of Cafeteria roenbergensis.</title>
        <authorList>
            <person name="Fischer M.G."/>
            <person name="Hackl T."/>
            <person name="Roman M."/>
        </authorList>
    </citation>
    <scope>NUCLEOTIDE SEQUENCE [LARGE SCALE GENOMIC DNA]</scope>
    <source>
        <strain evidence="2 3">Cflag</strain>
    </source>
</reference>
<gene>
    <name evidence="2" type="ORF">FNF31_03936</name>
</gene>
<organism evidence="2 3">
    <name type="scientific">Cafeteria roenbergensis</name>
    <name type="common">Marine flagellate</name>
    <dbReference type="NCBI Taxonomy" id="33653"/>
    <lineage>
        <taxon>Eukaryota</taxon>
        <taxon>Sar</taxon>
        <taxon>Stramenopiles</taxon>
        <taxon>Bigyra</taxon>
        <taxon>Opalozoa</taxon>
        <taxon>Bicosoecida</taxon>
        <taxon>Cafeteriaceae</taxon>
        <taxon>Cafeteria</taxon>
    </lineage>
</organism>
<dbReference type="EMBL" id="VLTM01000038">
    <property type="protein sequence ID" value="KAA0161095.1"/>
    <property type="molecule type" value="Genomic_DNA"/>
</dbReference>
<dbReference type="Proteomes" id="UP000325113">
    <property type="component" value="Unassembled WGS sequence"/>
</dbReference>
<evidence type="ECO:0000256" key="1">
    <source>
        <dbReference type="SAM" id="MobiDB-lite"/>
    </source>
</evidence>
<dbReference type="AlphaFoldDB" id="A0A5A8D786"/>
<feature type="region of interest" description="Disordered" evidence="1">
    <location>
        <begin position="67"/>
        <end position="92"/>
    </location>
</feature>
<evidence type="ECO:0000313" key="3">
    <source>
        <dbReference type="Proteomes" id="UP000325113"/>
    </source>
</evidence>
<sequence>MSARAGRIEVDARLSAAAAAGRAPEATKALPVRSWPGCAQSESPAPPLRVPASAAYDIREVDLLSPSPQPWHCEPTTFPGPSSGLALSPSSF</sequence>
<accession>A0A5A8D786</accession>
<comment type="caution">
    <text evidence="2">The sequence shown here is derived from an EMBL/GenBank/DDBJ whole genome shotgun (WGS) entry which is preliminary data.</text>
</comment>
<protein>
    <submittedName>
        <fullName evidence="2">Uncharacterized protein</fullName>
    </submittedName>
</protein>
<evidence type="ECO:0000313" key="2">
    <source>
        <dbReference type="EMBL" id="KAA0161095.1"/>
    </source>
</evidence>
<proteinExistence type="predicted"/>
<name>A0A5A8D786_CAFRO</name>
<feature type="compositionally biased region" description="Low complexity" evidence="1">
    <location>
        <begin position="79"/>
        <end position="92"/>
    </location>
</feature>
<feature type="compositionally biased region" description="Low complexity" evidence="1">
    <location>
        <begin position="18"/>
        <end position="29"/>
    </location>
</feature>
<feature type="region of interest" description="Disordered" evidence="1">
    <location>
        <begin position="18"/>
        <end position="47"/>
    </location>
</feature>